<protein>
    <submittedName>
        <fullName evidence="1">Uncharacterized protein</fullName>
    </submittedName>
</protein>
<gene>
    <name evidence="1" type="ORF">LCGC14_1787400</name>
</gene>
<sequence>MNPILHRHKMLYQGFMGRRTMIQEQGEGKPPLIWHDAFCEIYEALEESDRERRKLKREIFNIKRRPSHRKTHN</sequence>
<name>A0A0F9J8G7_9ZZZZ</name>
<evidence type="ECO:0000313" key="1">
    <source>
        <dbReference type="EMBL" id="KKM02141.1"/>
    </source>
</evidence>
<proteinExistence type="predicted"/>
<dbReference type="EMBL" id="LAZR01017013">
    <property type="protein sequence ID" value="KKM02141.1"/>
    <property type="molecule type" value="Genomic_DNA"/>
</dbReference>
<reference evidence="1" key="1">
    <citation type="journal article" date="2015" name="Nature">
        <title>Complex archaea that bridge the gap between prokaryotes and eukaryotes.</title>
        <authorList>
            <person name="Spang A."/>
            <person name="Saw J.H."/>
            <person name="Jorgensen S.L."/>
            <person name="Zaremba-Niedzwiedzka K."/>
            <person name="Martijn J."/>
            <person name="Lind A.E."/>
            <person name="van Eijk R."/>
            <person name="Schleper C."/>
            <person name="Guy L."/>
            <person name="Ettema T.J."/>
        </authorList>
    </citation>
    <scope>NUCLEOTIDE SEQUENCE</scope>
</reference>
<dbReference type="AlphaFoldDB" id="A0A0F9J8G7"/>
<accession>A0A0F9J8G7</accession>
<comment type="caution">
    <text evidence="1">The sequence shown here is derived from an EMBL/GenBank/DDBJ whole genome shotgun (WGS) entry which is preliminary data.</text>
</comment>
<organism evidence="1">
    <name type="scientific">marine sediment metagenome</name>
    <dbReference type="NCBI Taxonomy" id="412755"/>
    <lineage>
        <taxon>unclassified sequences</taxon>
        <taxon>metagenomes</taxon>
        <taxon>ecological metagenomes</taxon>
    </lineage>
</organism>